<keyword evidence="7" id="KW-0411">Iron-sulfur</keyword>
<dbReference type="GO" id="GO:0003677">
    <property type="term" value="F:DNA binding"/>
    <property type="evidence" value="ECO:0007669"/>
    <property type="project" value="UniProtKB-KW"/>
</dbReference>
<evidence type="ECO:0000256" key="1">
    <source>
        <dbReference type="ARBA" id="ARBA00001966"/>
    </source>
</evidence>
<organism evidence="13 14">
    <name type="scientific">Mycobacterium colombiense</name>
    <dbReference type="NCBI Taxonomy" id="339268"/>
    <lineage>
        <taxon>Bacteria</taxon>
        <taxon>Bacillati</taxon>
        <taxon>Actinomycetota</taxon>
        <taxon>Actinomycetes</taxon>
        <taxon>Mycobacteriales</taxon>
        <taxon>Mycobacteriaceae</taxon>
        <taxon>Mycobacterium</taxon>
        <taxon>Mycobacterium avium complex (MAC)</taxon>
    </lineage>
</organism>
<evidence type="ECO:0000259" key="12">
    <source>
        <dbReference type="PROSITE" id="PS51674"/>
    </source>
</evidence>
<dbReference type="AlphaFoldDB" id="A0A329MIQ5"/>
<evidence type="ECO:0000256" key="10">
    <source>
        <dbReference type="ARBA" id="ARBA00023157"/>
    </source>
</evidence>
<evidence type="ECO:0000256" key="7">
    <source>
        <dbReference type="ARBA" id="ARBA00023014"/>
    </source>
</evidence>
<accession>A0A329MIQ5</accession>
<evidence type="ECO:0000313" key="14">
    <source>
        <dbReference type="Proteomes" id="UP000250915"/>
    </source>
</evidence>
<dbReference type="PANTHER" id="PTHR38839">
    <property type="entry name" value="TRANSCRIPTIONAL REGULATOR WHID-RELATED"/>
    <property type="match status" value="1"/>
</dbReference>
<feature type="domain" description="4Fe-4S Wbl-type" evidence="12">
    <location>
        <begin position="13"/>
        <end position="73"/>
    </location>
</feature>
<dbReference type="GO" id="GO:0047134">
    <property type="term" value="F:protein-disulfide reductase [NAD(P)H] activity"/>
    <property type="evidence" value="ECO:0007669"/>
    <property type="project" value="TreeGrafter"/>
</dbReference>
<evidence type="ECO:0000256" key="9">
    <source>
        <dbReference type="ARBA" id="ARBA00023125"/>
    </source>
</evidence>
<dbReference type="InterPro" id="IPR034768">
    <property type="entry name" value="4FE4S_WBL"/>
</dbReference>
<keyword evidence="10" id="KW-1015">Disulfide bond</keyword>
<dbReference type="GO" id="GO:0005737">
    <property type="term" value="C:cytoplasm"/>
    <property type="evidence" value="ECO:0007669"/>
    <property type="project" value="UniProtKB-SubCell"/>
</dbReference>
<comment type="cofactor">
    <cofactor evidence="1">
        <name>[4Fe-4S] cluster</name>
        <dbReference type="ChEBI" id="CHEBI:49883"/>
    </cofactor>
</comment>
<evidence type="ECO:0000256" key="2">
    <source>
        <dbReference type="ARBA" id="ARBA00004496"/>
    </source>
</evidence>
<keyword evidence="4" id="KW-0004">4Fe-4S</keyword>
<evidence type="ECO:0000256" key="3">
    <source>
        <dbReference type="ARBA" id="ARBA00006597"/>
    </source>
</evidence>
<dbReference type="GO" id="GO:0051539">
    <property type="term" value="F:4 iron, 4 sulfur cluster binding"/>
    <property type="evidence" value="ECO:0007669"/>
    <property type="project" value="UniProtKB-KW"/>
</dbReference>
<reference evidence="13 14" key="1">
    <citation type="submission" date="2018-06" db="EMBL/GenBank/DDBJ databases">
        <title>NTM in soil in Japan.</title>
        <authorList>
            <person name="Ohya K."/>
        </authorList>
    </citation>
    <scope>NUCLEOTIDE SEQUENCE [LARGE SCALE GENOMIC DNA]</scope>
    <source>
        <strain evidence="13 14">GF28</strain>
    </source>
</reference>
<comment type="caution">
    <text evidence="13">The sequence shown here is derived from an EMBL/GenBank/DDBJ whole genome shotgun (WGS) entry which is preliminary data.</text>
</comment>
<keyword evidence="9" id="KW-0238">DNA-binding</keyword>
<dbReference type="Proteomes" id="UP000250915">
    <property type="component" value="Unassembled WGS sequence"/>
</dbReference>
<dbReference type="GO" id="GO:0045892">
    <property type="term" value="P:negative regulation of DNA-templated transcription"/>
    <property type="evidence" value="ECO:0007669"/>
    <property type="project" value="TreeGrafter"/>
</dbReference>
<evidence type="ECO:0000256" key="5">
    <source>
        <dbReference type="ARBA" id="ARBA00022723"/>
    </source>
</evidence>
<evidence type="ECO:0000256" key="6">
    <source>
        <dbReference type="ARBA" id="ARBA00023004"/>
    </source>
</evidence>
<evidence type="ECO:0000256" key="11">
    <source>
        <dbReference type="ARBA" id="ARBA00023163"/>
    </source>
</evidence>
<proteinExistence type="inferred from homology"/>
<comment type="subcellular location">
    <subcellularLocation>
        <location evidence="2">Cytoplasm</location>
    </subcellularLocation>
</comment>
<gene>
    <name evidence="13" type="ORF">DQP57_00120</name>
</gene>
<keyword evidence="8" id="KW-0805">Transcription regulation</keyword>
<dbReference type="GO" id="GO:0045454">
    <property type="term" value="P:cell redox homeostasis"/>
    <property type="evidence" value="ECO:0007669"/>
    <property type="project" value="TreeGrafter"/>
</dbReference>
<keyword evidence="11" id="KW-0804">Transcription</keyword>
<name>A0A329MIQ5_9MYCO</name>
<evidence type="ECO:0000256" key="8">
    <source>
        <dbReference type="ARBA" id="ARBA00023015"/>
    </source>
</evidence>
<dbReference type="GO" id="GO:0046872">
    <property type="term" value="F:metal ion binding"/>
    <property type="evidence" value="ECO:0007669"/>
    <property type="project" value="UniProtKB-KW"/>
</dbReference>
<comment type="similarity">
    <text evidence="3">Belongs to the WhiB family.</text>
</comment>
<evidence type="ECO:0000313" key="13">
    <source>
        <dbReference type="EMBL" id="RAV17467.1"/>
    </source>
</evidence>
<dbReference type="Pfam" id="PF02467">
    <property type="entry name" value="Whib"/>
    <property type="match status" value="1"/>
</dbReference>
<dbReference type="EMBL" id="QMEV01000001">
    <property type="protein sequence ID" value="RAV17467.1"/>
    <property type="molecule type" value="Genomic_DNA"/>
</dbReference>
<protein>
    <recommendedName>
        <fullName evidence="12">4Fe-4S Wbl-type domain-containing protein</fullName>
    </recommendedName>
</protein>
<dbReference type="OrthoDB" id="8104048at2"/>
<keyword evidence="5" id="KW-0479">Metal-binding</keyword>
<keyword evidence="6" id="KW-0408">Iron</keyword>
<dbReference type="InterPro" id="IPR003482">
    <property type="entry name" value="Whib"/>
</dbReference>
<dbReference type="PROSITE" id="PS51674">
    <property type="entry name" value="4FE4S_WBL"/>
    <property type="match status" value="1"/>
</dbReference>
<sequence>MSYRDVRWHDQAACRGMPLSLFFPPRGCSSDAGKKVCNTCPVWQQCLRDTLAIEVSGARHGVFGGMSANERKVFDQEGEPWAV</sequence>
<evidence type="ECO:0000256" key="4">
    <source>
        <dbReference type="ARBA" id="ARBA00022485"/>
    </source>
</evidence>